<dbReference type="EMBL" id="JAZHXI010000004">
    <property type="protein sequence ID" value="KAL2072095.1"/>
    <property type="molecule type" value="Genomic_DNA"/>
</dbReference>
<dbReference type="InterPro" id="IPR036770">
    <property type="entry name" value="Ankyrin_rpt-contain_sf"/>
</dbReference>
<dbReference type="PANTHER" id="PTHR24185:SF1">
    <property type="entry name" value="CALCIUM-INDEPENDENT PHOSPHOLIPASE A2-GAMMA"/>
    <property type="match status" value="1"/>
</dbReference>
<feature type="repeat" description="ANK" evidence="6">
    <location>
        <begin position="756"/>
        <end position="788"/>
    </location>
</feature>
<evidence type="ECO:0000313" key="10">
    <source>
        <dbReference type="Proteomes" id="UP001595075"/>
    </source>
</evidence>
<reference evidence="9 10" key="1">
    <citation type="journal article" date="2024" name="Commun. Biol.">
        <title>Comparative genomic analysis of thermophilic fungi reveals convergent evolutionary adaptations and gene losses.</title>
        <authorList>
            <person name="Steindorff A.S."/>
            <person name="Aguilar-Pontes M.V."/>
            <person name="Robinson A.J."/>
            <person name="Andreopoulos B."/>
            <person name="LaButti K."/>
            <person name="Kuo A."/>
            <person name="Mondo S."/>
            <person name="Riley R."/>
            <person name="Otillar R."/>
            <person name="Haridas S."/>
            <person name="Lipzen A."/>
            <person name="Grimwood J."/>
            <person name="Schmutz J."/>
            <person name="Clum A."/>
            <person name="Reid I.D."/>
            <person name="Moisan M.C."/>
            <person name="Butler G."/>
            <person name="Nguyen T.T.M."/>
            <person name="Dewar K."/>
            <person name="Conant G."/>
            <person name="Drula E."/>
            <person name="Henrissat B."/>
            <person name="Hansel C."/>
            <person name="Singer S."/>
            <person name="Hutchinson M.I."/>
            <person name="de Vries R.P."/>
            <person name="Natvig D.O."/>
            <person name="Powell A.J."/>
            <person name="Tsang A."/>
            <person name="Grigoriev I.V."/>
        </authorList>
    </citation>
    <scope>NUCLEOTIDE SEQUENCE [LARGE SCALE GENOMIC DNA]</scope>
    <source>
        <strain evidence="9 10">CBS 494.80</strain>
    </source>
</reference>
<dbReference type="PROSITE" id="PS50297">
    <property type="entry name" value="ANK_REP_REGION"/>
    <property type="match status" value="1"/>
</dbReference>
<dbReference type="Pfam" id="PF12796">
    <property type="entry name" value="Ank_2"/>
    <property type="match status" value="1"/>
</dbReference>
<evidence type="ECO:0000259" key="8">
    <source>
        <dbReference type="PROSITE" id="PS51635"/>
    </source>
</evidence>
<keyword evidence="3 7" id="KW-0442">Lipid degradation</keyword>
<dbReference type="PROSITE" id="PS51635">
    <property type="entry name" value="PNPLA"/>
    <property type="match status" value="1"/>
</dbReference>
<protein>
    <recommendedName>
        <fullName evidence="1">phospholipase A2</fullName>
        <ecNumber evidence="1">3.1.1.4</ecNumber>
    </recommendedName>
</protein>
<evidence type="ECO:0000256" key="7">
    <source>
        <dbReference type="PROSITE-ProRule" id="PRU01161"/>
    </source>
</evidence>
<dbReference type="EC" id="3.1.1.4" evidence="1"/>
<gene>
    <name evidence="9" type="ORF">VTL71DRAFT_11438</name>
</gene>
<evidence type="ECO:0000256" key="3">
    <source>
        <dbReference type="ARBA" id="ARBA00022963"/>
    </source>
</evidence>
<dbReference type="Proteomes" id="UP001595075">
    <property type="component" value="Unassembled WGS sequence"/>
</dbReference>
<dbReference type="CDD" id="cd07216">
    <property type="entry name" value="Pat17_PNPLA8_PNPLA9_like3"/>
    <property type="match status" value="1"/>
</dbReference>
<feature type="active site" description="Proton acceptor" evidence="7">
    <location>
        <position position="192"/>
    </location>
</feature>
<dbReference type="InterPro" id="IPR002110">
    <property type="entry name" value="Ankyrin_rpt"/>
</dbReference>
<accession>A0ABR4CQ56</accession>
<dbReference type="PROSITE" id="PS50088">
    <property type="entry name" value="ANK_REPEAT"/>
    <property type="match status" value="1"/>
</dbReference>
<dbReference type="InterPro" id="IPR002641">
    <property type="entry name" value="PNPLA_dom"/>
</dbReference>
<evidence type="ECO:0000256" key="5">
    <source>
        <dbReference type="ARBA" id="ARBA00023422"/>
    </source>
</evidence>
<feature type="domain" description="PNPLA" evidence="8">
    <location>
        <begin position="11"/>
        <end position="206"/>
    </location>
</feature>
<feature type="active site" description="Nucleophile" evidence="7">
    <location>
        <position position="53"/>
    </location>
</feature>
<dbReference type="InterPro" id="IPR016035">
    <property type="entry name" value="Acyl_Trfase/lysoPLipase"/>
</dbReference>
<evidence type="ECO:0000256" key="6">
    <source>
        <dbReference type="PROSITE-ProRule" id="PRU00023"/>
    </source>
</evidence>
<name>A0ABR4CQ56_9HELO</name>
<comment type="catalytic activity">
    <reaction evidence="5">
        <text>a 1,2-diacyl-sn-glycero-3-phosphocholine + H2O = a 1-acyl-sn-glycero-3-phosphocholine + a fatty acid + H(+)</text>
        <dbReference type="Rhea" id="RHEA:15801"/>
        <dbReference type="ChEBI" id="CHEBI:15377"/>
        <dbReference type="ChEBI" id="CHEBI:15378"/>
        <dbReference type="ChEBI" id="CHEBI:28868"/>
        <dbReference type="ChEBI" id="CHEBI:57643"/>
        <dbReference type="ChEBI" id="CHEBI:58168"/>
        <dbReference type="EC" id="3.1.1.4"/>
    </reaction>
    <physiologicalReaction direction="left-to-right" evidence="5">
        <dbReference type="Rhea" id="RHEA:15802"/>
    </physiologicalReaction>
</comment>
<feature type="short sequence motif" description="DGA/G" evidence="7">
    <location>
        <begin position="192"/>
        <end position="194"/>
    </location>
</feature>
<evidence type="ECO:0000313" key="9">
    <source>
        <dbReference type="EMBL" id="KAL2072095.1"/>
    </source>
</evidence>
<comment type="caution">
    <text evidence="9">The sequence shown here is derived from an EMBL/GenBank/DDBJ whole genome shotgun (WGS) entry which is preliminary data.</text>
</comment>
<keyword evidence="10" id="KW-1185">Reference proteome</keyword>
<keyword evidence="2 7" id="KW-0378">Hydrolase</keyword>
<sequence>MEIPARGLRLLALDGGGVRGLSALEILSQLMIKIDPDSPPKPCDYFDLIGGTSTGGLIAIMLGRLKMSVAECIEAYATLSDTIFQKKKHRMASFRRVQGRFDSEELQRAITEIIVKRGQEPDARMTDSSQAACKVFVCAQSTTTADTVRLRSYSSPRSRSLDIKIWEAARATSAATTFFEPLKISTGEIFTDGAGSGVNNPIYELWNEAQDLWKFTDSSLESSVKCLVSIGTGVPSLTSFDDSIIGIAKMLTKIATETEMTAERFARDKVTLGNSGRYYRFNVDRGLENIGLESTKEKGAISAATGRYIESQAVFKQFIACAEMMRLNYALDECCYQVVDEKLDLRPRQPLEILQFISSLLKETSAAGVNVKICVSRKHDPSYGTSEPASRIIVVENHIRPSVEAFIKRELEKVKDLDLRRGLTRRIIERSTNEFHWPTIILMEIEEKGNSMRPKDMLDLVDKLPDELSKVYEHQLCTGEPLKNTKTLVLLQMVLGASRPMHADEFRHALAFSGEFGELNDVDIDEWEDSNEGFQSGDAFQNYIRRESRGLLEIYPASGPQAKVRFLHGSIATYLTTQNALTVLGEISQAGFSQRYHLFLLQTCLRTLDFSKLRGNEKVNFVEYACESWVYHARKCGDLIHSLEKLPSFLQNCTGKKASRVIVRQIQKLQDRSAKEWFLVEEEKRLLVLLATLGCTQLLRRHLNECSSCKADFAKDNTESDMYRKALMNAVTSGRTETAELLLDTHYVGSVNTLVDRVTPLYKACTFGNREVVRFLLSKGADPFVRSINKYEYPLHVAIVKGDDNIVQELLTSIHTDTAELYKLRNRDGATAFHLGVCSVQGTKRKMPVFRTLINHAPHGIGLLDIIDNKGETPQSLARKLKGEDGEDIQDDLEDFCANDVKSVQVEDKKIVDIGVVELRTMSLGGETVVISP</sequence>
<organism evidence="9 10">
    <name type="scientific">Oculimacula yallundae</name>
    <dbReference type="NCBI Taxonomy" id="86028"/>
    <lineage>
        <taxon>Eukaryota</taxon>
        <taxon>Fungi</taxon>
        <taxon>Dikarya</taxon>
        <taxon>Ascomycota</taxon>
        <taxon>Pezizomycotina</taxon>
        <taxon>Leotiomycetes</taxon>
        <taxon>Helotiales</taxon>
        <taxon>Ploettnerulaceae</taxon>
        <taxon>Oculimacula</taxon>
    </lineage>
</organism>
<evidence type="ECO:0000256" key="1">
    <source>
        <dbReference type="ARBA" id="ARBA00013278"/>
    </source>
</evidence>
<feature type="short sequence motif" description="GXGXXG" evidence="7">
    <location>
        <begin position="15"/>
        <end position="20"/>
    </location>
</feature>
<evidence type="ECO:0000256" key="2">
    <source>
        <dbReference type="ARBA" id="ARBA00022801"/>
    </source>
</evidence>
<evidence type="ECO:0000256" key="4">
    <source>
        <dbReference type="ARBA" id="ARBA00023098"/>
    </source>
</evidence>
<proteinExistence type="predicted"/>
<dbReference type="Gene3D" id="3.40.1090.10">
    <property type="entry name" value="Cytosolic phospholipase A2 catalytic domain"/>
    <property type="match status" value="1"/>
</dbReference>
<dbReference type="Pfam" id="PF01734">
    <property type="entry name" value="Patatin"/>
    <property type="match status" value="1"/>
</dbReference>
<dbReference type="SUPFAM" id="SSF48403">
    <property type="entry name" value="Ankyrin repeat"/>
    <property type="match status" value="1"/>
</dbReference>
<dbReference type="SUPFAM" id="SSF52151">
    <property type="entry name" value="FabD/lysophospholipase-like"/>
    <property type="match status" value="1"/>
</dbReference>
<dbReference type="Gene3D" id="1.25.40.20">
    <property type="entry name" value="Ankyrin repeat-containing domain"/>
    <property type="match status" value="1"/>
</dbReference>
<feature type="short sequence motif" description="GXSXG" evidence="7">
    <location>
        <begin position="51"/>
        <end position="55"/>
    </location>
</feature>
<keyword evidence="4 7" id="KW-0443">Lipid metabolism</keyword>
<keyword evidence="6" id="KW-0040">ANK repeat</keyword>
<dbReference type="SMART" id="SM00248">
    <property type="entry name" value="ANK"/>
    <property type="match status" value="4"/>
</dbReference>
<dbReference type="PANTHER" id="PTHR24185">
    <property type="entry name" value="CALCIUM-INDEPENDENT PHOSPHOLIPASE A2-GAMMA"/>
    <property type="match status" value="1"/>
</dbReference>